<dbReference type="GO" id="GO:0005829">
    <property type="term" value="C:cytosol"/>
    <property type="evidence" value="ECO:0007669"/>
    <property type="project" value="TreeGrafter"/>
</dbReference>
<protein>
    <recommendedName>
        <fullName evidence="4">Beta-D-galactosidase</fullName>
    </recommendedName>
</protein>
<dbReference type="eggNOG" id="COG2731">
    <property type="taxonomic scope" value="Bacteria"/>
</dbReference>
<feature type="signal peptide" evidence="1">
    <location>
        <begin position="1"/>
        <end position="28"/>
    </location>
</feature>
<dbReference type="PANTHER" id="PTHR34986:SF1">
    <property type="entry name" value="PROTEIN YIAL"/>
    <property type="match status" value="1"/>
</dbReference>
<gene>
    <name evidence="2" type="ORF">JCM15093_2526</name>
</gene>
<dbReference type="SUPFAM" id="SSF51197">
    <property type="entry name" value="Clavaminate synthase-like"/>
    <property type="match status" value="1"/>
</dbReference>
<evidence type="ECO:0000313" key="2">
    <source>
        <dbReference type="EMBL" id="GAK37284.1"/>
    </source>
</evidence>
<evidence type="ECO:0008006" key="4">
    <source>
        <dbReference type="Google" id="ProtNLM"/>
    </source>
</evidence>
<dbReference type="InterPro" id="IPR004375">
    <property type="entry name" value="NanQ/TabA/YiaL"/>
</dbReference>
<accession>A0A069DAL8</accession>
<reference evidence="2 3" key="1">
    <citation type="journal article" date="2015" name="Microbes Environ.">
        <title>Distribution and evolution of nitrogen fixation genes in the phylum bacteroidetes.</title>
        <authorList>
            <person name="Inoue J."/>
            <person name="Oshima K."/>
            <person name="Suda W."/>
            <person name="Sakamoto M."/>
            <person name="Iino T."/>
            <person name="Noda S."/>
            <person name="Hongoh Y."/>
            <person name="Hattori M."/>
            <person name="Ohkuma M."/>
        </authorList>
    </citation>
    <scope>NUCLEOTIDE SEQUENCE [LARGE SCALE GENOMIC DNA]</scope>
    <source>
        <strain evidence="2 3">JCM 15093</strain>
    </source>
</reference>
<dbReference type="PANTHER" id="PTHR34986">
    <property type="entry name" value="EVOLVED BETA-GALACTOSIDASE SUBUNIT BETA"/>
    <property type="match status" value="1"/>
</dbReference>
<dbReference type="NCBIfam" id="TIGR00022">
    <property type="entry name" value="YhcH/YjgK/YiaL family protein"/>
    <property type="match status" value="1"/>
</dbReference>
<dbReference type="InterPro" id="IPR037012">
    <property type="entry name" value="NanQ/TabA/YiaL_sf"/>
</dbReference>
<dbReference type="Proteomes" id="UP000027601">
    <property type="component" value="Unassembled WGS sequence"/>
</dbReference>
<dbReference type="OrthoDB" id="9792756at2"/>
<organism evidence="2 3">
    <name type="scientific">Bacteroides graminisolvens DSM 19988 = JCM 15093</name>
    <dbReference type="NCBI Taxonomy" id="1121097"/>
    <lineage>
        <taxon>Bacteria</taxon>
        <taxon>Pseudomonadati</taxon>
        <taxon>Bacteroidota</taxon>
        <taxon>Bacteroidia</taxon>
        <taxon>Bacteroidales</taxon>
        <taxon>Bacteroidaceae</taxon>
        <taxon>Bacteroides</taxon>
    </lineage>
</organism>
<proteinExistence type="predicted"/>
<evidence type="ECO:0000313" key="3">
    <source>
        <dbReference type="Proteomes" id="UP000027601"/>
    </source>
</evidence>
<keyword evidence="3" id="KW-1185">Reference proteome</keyword>
<sequence>MKKSTWKSKLLCISMAVATSLLTSNLYAANKPISKKEAKRWCAKKEWANGFAPVPYKGTDCVEFATQYAKNKELWDKMFSWMAQNDLLNMPEGTYPIDGKRCYIKISNSQTRDASKSKVESHRQYIDLQYVAKGTERFGIINPKDATPVTEYKPDVIHYTAKKIKYVDSKPDFFFLFFPNDYHQALVKAEKEEIVRLIVAKIEYIP</sequence>
<dbReference type="EMBL" id="BAJS01000017">
    <property type="protein sequence ID" value="GAK37284.1"/>
    <property type="molecule type" value="Genomic_DNA"/>
</dbReference>
<dbReference type="STRING" id="1121097.GCA_000428125_00922"/>
<dbReference type="Gene3D" id="2.60.120.370">
    <property type="entry name" value="YhcH/YjgK/YiaL"/>
    <property type="match status" value="1"/>
</dbReference>
<evidence type="ECO:0000256" key="1">
    <source>
        <dbReference type="SAM" id="SignalP"/>
    </source>
</evidence>
<dbReference type="RefSeq" id="WP_081698322.1">
    <property type="nucleotide sequence ID" value="NZ_BAJS01000017.1"/>
</dbReference>
<comment type="caution">
    <text evidence="2">The sequence shown here is derived from an EMBL/GenBank/DDBJ whole genome shotgun (WGS) entry which is preliminary data.</text>
</comment>
<name>A0A069DAL8_9BACE</name>
<keyword evidence="1" id="KW-0732">Signal</keyword>
<feature type="chain" id="PRO_5001662959" description="Beta-D-galactosidase" evidence="1">
    <location>
        <begin position="29"/>
        <end position="206"/>
    </location>
</feature>
<dbReference type="AlphaFoldDB" id="A0A069DAL8"/>
<dbReference type="Pfam" id="PF04074">
    <property type="entry name" value="DUF386"/>
    <property type="match status" value="1"/>
</dbReference>